<evidence type="ECO:0000313" key="1">
    <source>
        <dbReference type="EMBL" id="MFD1312633.1"/>
    </source>
</evidence>
<sequence>MAFDNGEYDLTESCFALGLKLAARAGDAPCPGTSLRALAHQALDLGLSPKAVELPTASVAGRR</sequence>
<accession>A0ABW3XU31</accession>
<proteinExistence type="predicted"/>
<protein>
    <submittedName>
        <fullName evidence="1">Uncharacterized protein</fullName>
    </submittedName>
</protein>
<evidence type="ECO:0000313" key="2">
    <source>
        <dbReference type="Proteomes" id="UP001597058"/>
    </source>
</evidence>
<reference evidence="2" key="1">
    <citation type="journal article" date="2019" name="Int. J. Syst. Evol. Microbiol.">
        <title>The Global Catalogue of Microorganisms (GCM) 10K type strain sequencing project: providing services to taxonomists for standard genome sequencing and annotation.</title>
        <authorList>
            <consortium name="The Broad Institute Genomics Platform"/>
            <consortium name="The Broad Institute Genome Sequencing Center for Infectious Disease"/>
            <person name="Wu L."/>
            <person name="Ma J."/>
        </authorList>
    </citation>
    <scope>NUCLEOTIDE SEQUENCE [LARGE SCALE GENOMIC DNA]</scope>
    <source>
        <strain evidence="2">CGMCC 4.7020</strain>
    </source>
</reference>
<gene>
    <name evidence="1" type="ORF">ACFQ5X_43545</name>
</gene>
<name>A0ABW3XU31_9ACTN</name>
<dbReference type="Proteomes" id="UP001597058">
    <property type="component" value="Unassembled WGS sequence"/>
</dbReference>
<keyword evidence="2" id="KW-1185">Reference proteome</keyword>
<comment type="caution">
    <text evidence="1">The sequence shown here is derived from an EMBL/GenBank/DDBJ whole genome shotgun (WGS) entry which is preliminary data.</text>
</comment>
<dbReference type="EMBL" id="JBHTMM010000129">
    <property type="protein sequence ID" value="MFD1312633.1"/>
    <property type="molecule type" value="Genomic_DNA"/>
</dbReference>
<dbReference type="RefSeq" id="WP_381233671.1">
    <property type="nucleotide sequence ID" value="NZ_JBHSKH010000012.1"/>
</dbReference>
<organism evidence="1 2">
    <name type="scientific">Streptomyces kaempferi</name>
    <dbReference type="NCBI Taxonomy" id="333725"/>
    <lineage>
        <taxon>Bacteria</taxon>
        <taxon>Bacillati</taxon>
        <taxon>Actinomycetota</taxon>
        <taxon>Actinomycetes</taxon>
        <taxon>Kitasatosporales</taxon>
        <taxon>Streptomycetaceae</taxon>
        <taxon>Streptomyces</taxon>
    </lineage>
</organism>